<dbReference type="eggNOG" id="COG2894">
    <property type="taxonomic scope" value="Bacteria"/>
</dbReference>
<reference evidence="4 5" key="2">
    <citation type="submission" date="2009-02" db="EMBL/GenBank/DDBJ databases">
        <title>Draft genome sequence of Clostridium methylpentosum (DSM 5476).</title>
        <authorList>
            <person name="Sudarsanam P."/>
            <person name="Ley R."/>
            <person name="Guruge J."/>
            <person name="Turnbaugh P.J."/>
            <person name="Mahowald M."/>
            <person name="Liep D."/>
            <person name="Gordon J."/>
        </authorList>
    </citation>
    <scope>NUCLEOTIDE SEQUENCE [LARGE SCALE GENOMIC DNA]</scope>
    <source>
        <strain evidence="4 5">DSM 5476</strain>
    </source>
</reference>
<dbReference type="PANTHER" id="PTHR43384">
    <property type="entry name" value="SEPTUM SITE-DETERMINING PROTEIN MIND HOMOLOG, CHLOROPLASTIC-RELATED"/>
    <property type="match status" value="1"/>
</dbReference>
<dbReference type="InterPro" id="IPR002586">
    <property type="entry name" value="CobQ/CobB/MinD/ParA_Nub-bd_dom"/>
</dbReference>
<dbReference type="AlphaFoldDB" id="C0EA45"/>
<accession>C0EA45</accession>
<dbReference type="SUPFAM" id="SSF52540">
    <property type="entry name" value="P-loop containing nucleoside triphosphate hydrolases"/>
    <property type="match status" value="1"/>
</dbReference>
<comment type="caution">
    <text evidence="4">The sequence shown here is derived from an EMBL/GenBank/DDBJ whole genome shotgun (WGS) entry which is preliminary data.</text>
</comment>
<dbReference type="PANTHER" id="PTHR43384:SF6">
    <property type="entry name" value="SEPTUM SITE-DETERMINING PROTEIN MIND HOMOLOG, CHLOROPLASTIC"/>
    <property type="match status" value="1"/>
</dbReference>
<reference evidence="4 5" key="1">
    <citation type="submission" date="2009-01" db="EMBL/GenBank/DDBJ databases">
        <authorList>
            <person name="Fulton L."/>
            <person name="Clifton S."/>
            <person name="Fulton B."/>
            <person name="Xu J."/>
            <person name="Minx P."/>
            <person name="Pepin K.H."/>
            <person name="Johnson M."/>
            <person name="Bhonagiri V."/>
            <person name="Nash W.E."/>
            <person name="Mardis E.R."/>
            <person name="Wilson R.K."/>
        </authorList>
    </citation>
    <scope>NUCLEOTIDE SEQUENCE [LARGE SCALE GENOMIC DNA]</scope>
    <source>
        <strain evidence="4 5">DSM 5476</strain>
    </source>
</reference>
<dbReference type="GO" id="GO:0009898">
    <property type="term" value="C:cytoplasmic side of plasma membrane"/>
    <property type="evidence" value="ECO:0007669"/>
    <property type="project" value="TreeGrafter"/>
</dbReference>
<dbReference type="EMBL" id="ACEC01000026">
    <property type="protein sequence ID" value="EEG31664.1"/>
    <property type="molecule type" value="Genomic_DNA"/>
</dbReference>
<keyword evidence="1" id="KW-0547">Nucleotide-binding</keyword>
<dbReference type="HOGENOM" id="CLU_037612_0_1_9"/>
<dbReference type="STRING" id="537013.CLOSTMETH_00699"/>
<organism evidence="4 5">
    <name type="scientific">[Clostridium] methylpentosum DSM 5476</name>
    <dbReference type="NCBI Taxonomy" id="537013"/>
    <lineage>
        <taxon>Bacteria</taxon>
        <taxon>Bacillati</taxon>
        <taxon>Bacillota</taxon>
        <taxon>Clostridia</taxon>
        <taxon>Eubacteriales</taxon>
        <taxon>Oscillospiraceae</taxon>
        <taxon>Oscillospiraceae incertae sedis</taxon>
    </lineage>
</organism>
<dbReference type="Pfam" id="PF01656">
    <property type="entry name" value="CbiA"/>
    <property type="match status" value="1"/>
</dbReference>
<evidence type="ECO:0000256" key="1">
    <source>
        <dbReference type="ARBA" id="ARBA00022741"/>
    </source>
</evidence>
<dbReference type="GO" id="GO:0005829">
    <property type="term" value="C:cytosol"/>
    <property type="evidence" value="ECO:0007669"/>
    <property type="project" value="TreeGrafter"/>
</dbReference>
<gene>
    <name evidence="4" type="primary">minD</name>
    <name evidence="4" type="ORF">CLOSTMETH_00699</name>
</gene>
<name>C0EA45_9FIRM</name>
<dbReference type="Gene3D" id="3.40.50.300">
    <property type="entry name" value="P-loop containing nucleotide triphosphate hydrolases"/>
    <property type="match status" value="1"/>
</dbReference>
<sequence>MSRVISVTSGKGGVGKSSFCCYLARALASQGKSTVVVELDCGLRGLDIMLGVSESVYDFGDLLSGRCELSDAVCPVPGTSNLFLIAAPSAFERFPTCDEVSFLCRRLKSKFDYIVIDTSAGYALTKIIPQVSDQVLLIVTPDPVCVRDASLVAGCLRQAGNQSVRLVINKVNRNTVRKELMPDLDAVIDRVGVQLLGVIPEHREILFGSAKGLPLEPGRLPAKVFRAIAARLDGEHVPLTVH</sequence>
<evidence type="ECO:0000313" key="5">
    <source>
        <dbReference type="Proteomes" id="UP000003340"/>
    </source>
</evidence>
<dbReference type="GO" id="GO:0051782">
    <property type="term" value="P:negative regulation of cell division"/>
    <property type="evidence" value="ECO:0007669"/>
    <property type="project" value="TreeGrafter"/>
</dbReference>
<evidence type="ECO:0000259" key="3">
    <source>
        <dbReference type="Pfam" id="PF01656"/>
    </source>
</evidence>
<keyword evidence="2" id="KW-0067">ATP-binding</keyword>
<keyword evidence="5" id="KW-1185">Reference proteome</keyword>
<dbReference type="Proteomes" id="UP000003340">
    <property type="component" value="Unassembled WGS sequence"/>
</dbReference>
<dbReference type="InterPro" id="IPR050625">
    <property type="entry name" value="ParA/MinD_ATPase"/>
</dbReference>
<dbReference type="GO" id="GO:0016887">
    <property type="term" value="F:ATP hydrolysis activity"/>
    <property type="evidence" value="ECO:0007669"/>
    <property type="project" value="TreeGrafter"/>
</dbReference>
<proteinExistence type="predicted"/>
<protein>
    <submittedName>
        <fullName evidence="4">Septum site-determining protein MinD</fullName>
    </submittedName>
</protein>
<feature type="domain" description="CobQ/CobB/MinD/ParA nucleotide binding" evidence="3">
    <location>
        <begin position="5"/>
        <end position="214"/>
    </location>
</feature>
<dbReference type="GO" id="GO:0005524">
    <property type="term" value="F:ATP binding"/>
    <property type="evidence" value="ECO:0007669"/>
    <property type="project" value="UniProtKB-KW"/>
</dbReference>
<evidence type="ECO:0000313" key="4">
    <source>
        <dbReference type="EMBL" id="EEG31664.1"/>
    </source>
</evidence>
<evidence type="ECO:0000256" key="2">
    <source>
        <dbReference type="ARBA" id="ARBA00022840"/>
    </source>
</evidence>
<dbReference type="InterPro" id="IPR027417">
    <property type="entry name" value="P-loop_NTPase"/>
</dbReference>